<gene>
    <name evidence="6" type="ORF">ACFP3U_23970</name>
</gene>
<keyword evidence="7" id="KW-1185">Reference proteome</keyword>
<dbReference type="InterPro" id="IPR050109">
    <property type="entry name" value="HTH-type_TetR-like_transc_reg"/>
</dbReference>
<dbReference type="InterPro" id="IPR001647">
    <property type="entry name" value="HTH_TetR"/>
</dbReference>
<evidence type="ECO:0000259" key="5">
    <source>
        <dbReference type="PROSITE" id="PS50977"/>
    </source>
</evidence>
<dbReference type="SUPFAM" id="SSF46689">
    <property type="entry name" value="Homeodomain-like"/>
    <property type="match status" value="1"/>
</dbReference>
<dbReference type="Pfam" id="PF00440">
    <property type="entry name" value="TetR_N"/>
    <property type="match status" value="1"/>
</dbReference>
<dbReference type="PANTHER" id="PTHR30055:SF234">
    <property type="entry name" value="HTH-TYPE TRANSCRIPTIONAL REGULATOR BETI"/>
    <property type="match status" value="1"/>
</dbReference>
<evidence type="ECO:0000313" key="7">
    <source>
        <dbReference type="Proteomes" id="UP001595975"/>
    </source>
</evidence>
<keyword evidence="2 4" id="KW-0238">DNA-binding</keyword>
<organism evidence="6 7">
    <name type="scientific">Kitasatospora misakiensis</name>
    <dbReference type="NCBI Taxonomy" id="67330"/>
    <lineage>
        <taxon>Bacteria</taxon>
        <taxon>Bacillati</taxon>
        <taxon>Actinomycetota</taxon>
        <taxon>Actinomycetes</taxon>
        <taxon>Kitasatosporales</taxon>
        <taxon>Streptomycetaceae</taxon>
        <taxon>Kitasatospora</taxon>
    </lineage>
</organism>
<sequence length="191" mass="20741">MPRLTDARKELRRAQITEAAVRCFSRNGLERTSIADITAESGLSTGSIYAHYRNKADLVQASAQAVLAKRAEVLGDYAASDTPPDPDELLARLVAAINPAEARVGVQTWGEATTNPAIHAIVVDMIDRMRAMVRDCVTAWLVKVERLAPAEARERAHPIADRVQDLYLAQLLLTALNSPNSPNSPTEEASS</sequence>
<keyword evidence="3" id="KW-0804">Transcription</keyword>
<keyword evidence="1" id="KW-0805">Transcription regulation</keyword>
<proteinExistence type="predicted"/>
<name>A0ABW0X8I8_9ACTN</name>
<reference evidence="7" key="1">
    <citation type="journal article" date="2019" name="Int. J. Syst. Evol. Microbiol.">
        <title>The Global Catalogue of Microorganisms (GCM) 10K type strain sequencing project: providing services to taxonomists for standard genome sequencing and annotation.</title>
        <authorList>
            <consortium name="The Broad Institute Genomics Platform"/>
            <consortium name="The Broad Institute Genome Sequencing Center for Infectious Disease"/>
            <person name="Wu L."/>
            <person name="Ma J."/>
        </authorList>
    </citation>
    <scope>NUCLEOTIDE SEQUENCE [LARGE SCALE GENOMIC DNA]</scope>
    <source>
        <strain evidence="7">CGMCC 4.1437</strain>
    </source>
</reference>
<dbReference type="EMBL" id="JBHSOF010000034">
    <property type="protein sequence ID" value="MFC5666023.1"/>
    <property type="molecule type" value="Genomic_DNA"/>
</dbReference>
<dbReference type="RefSeq" id="WP_380227694.1">
    <property type="nucleotide sequence ID" value="NZ_JBHSOF010000034.1"/>
</dbReference>
<dbReference type="PANTHER" id="PTHR30055">
    <property type="entry name" value="HTH-TYPE TRANSCRIPTIONAL REGULATOR RUTR"/>
    <property type="match status" value="1"/>
</dbReference>
<dbReference type="InterPro" id="IPR009057">
    <property type="entry name" value="Homeodomain-like_sf"/>
</dbReference>
<dbReference type="PRINTS" id="PR00455">
    <property type="entry name" value="HTHTETR"/>
</dbReference>
<evidence type="ECO:0000256" key="2">
    <source>
        <dbReference type="ARBA" id="ARBA00023125"/>
    </source>
</evidence>
<dbReference type="Gene3D" id="1.10.357.10">
    <property type="entry name" value="Tetracycline Repressor, domain 2"/>
    <property type="match status" value="1"/>
</dbReference>
<evidence type="ECO:0000256" key="3">
    <source>
        <dbReference type="ARBA" id="ARBA00023163"/>
    </source>
</evidence>
<protein>
    <submittedName>
        <fullName evidence="6">TetR/AcrR family transcriptional regulator</fullName>
    </submittedName>
</protein>
<accession>A0ABW0X8I8</accession>
<evidence type="ECO:0000256" key="1">
    <source>
        <dbReference type="ARBA" id="ARBA00023015"/>
    </source>
</evidence>
<evidence type="ECO:0000313" key="6">
    <source>
        <dbReference type="EMBL" id="MFC5666023.1"/>
    </source>
</evidence>
<dbReference type="Proteomes" id="UP001595975">
    <property type="component" value="Unassembled WGS sequence"/>
</dbReference>
<dbReference type="PROSITE" id="PS50977">
    <property type="entry name" value="HTH_TETR_2"/>
    <property type="match status" value="1"/>
</dbReference>
<evidence type="ECO:0000256" key="4">
    <source>
        <dbReference type="PROSITE-ProRule" id="PRU00335"/>
    </source>
</evidence>
<feature type="domain" description="HTH tetR-type" evidence="5">
    <location>
        <begin position="10"/>
        <end position="70"/>
    </location>
</feature>
<feature type="DNA-binding region" description="H-T-H motif" evidence="4">
    <location>
        <begin position="33"/>
        <end position="52"/>
    </location>
</feature>
<comment type="caution">
    <text evidence="6">The sequence shown here is derived from an EMBL/GenBank/DDBJ whole genome shotgun (WGS) entry which is preliminary data.</text>
</comment>